<evidence type="ECO:0000259" key="5">
    <source>
        <dbReference type="Pfam" id="PF01625"/>
    </source>
</evidence>
<evidence type="ECO:0000313" key="6">
    <source>
        <dbReference type="EMBL" id="TBW23698.1"/>
    </source>
</evidence>
<dbReference type="EMBL" id="SJDT01000001">
    <property type="protein sequence ID" value="TBW23698.1"/>
    <property type="molecule type" value="Genomic_DNA"/>
</dbReference>
<dbReference type="GO" id="GO:0005737">
    <property type="term" value="C:cytoplasm"/>
    <property type="evidence" value="ECO:0007669"/>
    <property type="project" value="TreeGrafter"/>
</dbReference>
<dbReference type="NCBIfam" id="TIGR00401">
    <property type="entry name" value="msrA"/>
    <property type="match status" value="1"/>
</dbReference>
<comment type="catalytic activity">
    <reaction evidence="2 4">
        <text>L-methionyl-[protein] + [thioredoxin]-disulfide + H2O = L-methionyl-(S)-S-oxide-[protein] + [thioredoxin]-dithiol</text>
        <dbReference type="Rhea" id="RHEA:14217"/>
        <dbReference type="Rhea" id="RHEA-COMP:10698"/>
        <dbReference type="Rhea" id="RHEA-COMP:10700"/>
        <dbReference type="Rhea" id="RHEA-COMP:12313"/>
        <dbReference type="Rhea" id="RHEA-COMP:12315"/>
        <dbReference type="ChEBI" id="CHEBI:15377"/>
        <dbReference type="ChEBI" id="CHEBI:16044"/>
        <dbReference type="ChEBI" id="CHEBI:29950"/>
        <dbReference type="ChEBI" id="CHEBI:44120"/>
        <dbReference type="ChEBI" id="CHEBI:50058"/>
        <dbReference type="EC" id="1.8.4.11"/>
    </reaction>
</comment>
<name>A0A4Q9V290_9ACTO</name>
<organism evidence="6 7">
    <name type="scientific">Arcanobacterium bovis</name>
    <dbReference type="NCBI Taxonomy" id="2529275"/>
    <lineage>
        <taxon>Bacteria</taxon>
        <taxon>Bacillati</taxon>
        <taxon>Actinomycetota</taxon>
        <taxon>Actinomycetes</taxon>
        <taxon>Actinomycetales</taxon>
        <taxon>Actinomycetaceae</taxon>
        <taxon>Arcanobacterium</taxon>
    </lineage>
</organism>
<protein>
    <recommendedName>
        <fullName evidence="4">Peptide methionine sulfoxide reductase MsrA</fullName>
        <shortName evidence="4">Protein-methionine-S-oxide reductase</shortName>
        <ecNumber evidence="4">1.8.4.11</ecNumber>
    </recommendedName>
    <alternativeName>
        <fullName evidence="4">Peptide-methionine (S)-S-oxide reductase</fullName>
        <shortName evidence="4">Peptide Met(O) reductase</shortName>
    </alternativeName>
</protein>
<evidence type="ECO:0000256" key="1">
    <source>
        <dbReference type="ARBA" id="ARBA00023002"/>
    </source>
</evidence>
<accession>A0A4Q9V290</accession>
<dbReference type="GO" id="GO:0008113">
    <property type="term" value="F:peptide-methionine (S)-S-oxide reductase activity"/>
    <property type="evidence" value="ECO:0007669"/>
    <property type="project" value="UniProtKB-UniRule"/>
</dbReference>
<gene>
    <name evidence="4 6" type="primary">msrA</name>
    <name evidence="6" type="ORF">EZJ44_00725</name>
</gene>
<evidence type="ECO:0000256" key="3">
    <source>
        <dbReference type="ARBA" id="ARBA00048782"/>
    </source>
</evidence>
<dbReference type="EC" id="1.8.4.11" evidence="4"/>
<dbReference type="GO" id="GO:0034599">
    <property type="term" value="P:cellular response to oxidative stress"/>
    <property type="evidence" value="ECO:0007669"/>
    <property type="project" value="TreeGrafter"/>
</dbReference>
<comment type="similarity">
    <text evidence="4">Belongs to the MsrA Met sulfoxide reductase family.</text>
</comment>
<proteinExistence type="inferred from homology"/>
<comment type="caution">
    <text evidence="6">The sequence shown here is derived from an EMBL/GenBank/DDBJ whole genome shotgun (WGS) entry which is preliminary data.</text>
</comment>
<keyword evidence="7" id="KW-1185">Reference proteome</keyword>
<dbReference type="InterPro" id="IPR036509">
    <property type="entry name" value="Met_Sox_Rdtase_MsrA_sf"/>
</dbReference>
<feature type="active site" evidence="4">
    <location>
        <position position="55"/>
    </location>
</feature>
<dbReference type="GO" id="GO:0033744">
    <property type="term" value="F:L-methionine:thioredoxin-disulfide S-oxidoreductase activity"/>
    <property type="evidence" value="ECO:0007669"/>
    <property type="project" value="RHEA"/>
</dbReference>
<dbReference type="Pfam" id="PF01625">
    <property type="entry name" value="PMSR"/>
    <property type="match status" value="1"/>
</dbReference>
<dbReference type="AlphaFoldDB" id="A0A4Q9V290"/>
<keyword evidence="1 4" id="KW-0560">Oxidoreductase</keyword>
<dbReference type="InterPro" id="IPR050162">
    <property type="entry name" value="MsrA_MetSO_reductase"/>
</dbReference>
<dbReference type="PANTHER" id="PTHR42799:SF2">
    <property type="entry name" value="MITOCHONDRIAL PEPTIDE METHIONINE SULFOXIDE REDUCTASE"/>
    <property type="match status" value="1"/>
</dbReference>
<dbReference type="OrthoDB" id="4174719at2"/>
<dbReference type="PANTHER" id="PTHR42799">
    <property type="entry name" value="MITOCHONDRIAL PEPTIDE METHIONINE SULFOXIDE REDUCTASE"/>
    <property type="match status" value="1"/>
</dbReference>
<evidence type="ECO:0000313" key="7">
    <source>
        <dbReference type="Proteomes" id="UP000293036"/>
    </source>
</evidence>
<sequence length="256" mass="27532">MFIFRPEPTMVAPEDALPGRSVPVLPAPKPHLVLGTDLLAEPAPSQSLIYLAAGCYWGVEEIFWNVPGVVSTSVGFMGGYTPNPTYQEVCTGQTGHTETVRVVFDESRVSTAQILKTFFECHDPTSLNRQGNDVGTQYRSAIFTTTPQQHELAQAMLASYEAVLREATHGNGVGVGKASADGVGKTSGKDTAGREDVKIVTEIMDSHGLSFYLAEDDHQQYLFKNPHGYRCHVKSGMACPLPGSGPLAESSEEGQA</sequence>
<evidence type="ECO:0000256" key="4">
    <source>
        <dbReference type="HAMAP-Rule" id="MF_01401"/>
    </source>
</evidence>
<reference evidence="6 7" key="1">
    <citation type="submission" date="2019-02" db="EMBL/GenBank/DDBJ databases">
        <title>Arcanobacterium bovis sp. nov., isolated from the milk of a cow with mastitis.</title>
        <authorList>
            <person name="Sammra O."/>
            <person name="Foster G."/>
            <person name="Hassan A."/>
            <person name="Alssahen M."/>
            <person name="Laemmler C."/>
            <person name="Borowiak M."/>
            <person name="Malorny B."/>
            <person name="Abdulmawjood A."/>
        </authorList>
    </citation>
    <scope>NUCLEOTIDE SEQUENCE [LARGE SCALE GENOMIC DNA]</scope>
    <source>
        <strain evidence="6 7">C605018/01/1</strain>
    </source>
</reference>
<dbReference type="InterPro" id="IPR002569">
    <property type="entry name" value="Met_Sox_Rdtase_MsrA_dom"/>
</dbReference>
<dbReference type="Proteomes" id="UP000293036">
    <property type="component" value="Unassembled WGS sequence"/>
</dbReference>
<evidence type="ECO:0000256" key="2">
    <source>
        <dbReference type="ARBA" id="ARBA00047806"/>
    </source>
</evidence>
<dbReference type="SUPFAM" id="SSF55068">
    <property type="entry name" value="Peptide methionine sulfoxide reductase"/>
    <property type="match status" value="1"/>
</dbReference>
<comment type="catalytic activity">
    <reaction evidence="3 4">
        <text>[thioredoxin]-disulfide + L-methionine + H2O = L-methionine (S)-S-oxide + [thioredoxin]-dithiol</text>
        <dbReference type="Rhea" id="RHEA:19993"/>
        <dbReference type="Rhea" id="RHEA-COMP:10698"/>
        <dbReference type="Rhea" id="RHEA-COMP:10700"/>
        <dbReference type="ChEBI" id="CHEBI:15377"/>
        <dbReference type="ChEBI" id="CHEBI:29950"/>
        <dbReference type="ChEBI" id="CHEBI:50058"/>
        <dbReference type="ChEBI" id="CHEBI:57844"/>
        <dbReference type="ChEBI" id="CHEBI:58772"/>
        <dbReference type="EC" id="1.8.4.11"/>
    </reaction>
</comment>
<comment type="function">
    <text evidence="4">Has an important function as a repair enzyme for proteins that have been inactivated by oxidation. Catalyzes the reversible oxidation-reduction of methionine sulfoxide in proteins to methionine.</text>
</comment>
<dbReference type="HAMAP" id="MF_01401">
    <property type="entry name" value="MsrA"/>
    <property type="match status" value="1"/>
</dbReference>
<dbReference type="Gene3D" id="3.30.1060.10">
    <property type="entry name" value="Peptide methionine sulphoxide reductase MsrA"/>
    <property type="match status" value="1"/>
</dbReference>
<feature type="domain" description="Peptide methionine sulphoxide reductase MsrA" evidence="5">
    <location>
        <begin position="49"/>
        <end position="162"/>
    </location>
</feature>